<dbReference type="GO" id="GO:0003700">
    <property type="term" value="F:DNA-binding transcription factor activity"/>
    <property type="evidence" value="ECO:0007669"/>
    <property type="project" value="InterPro"/>
</dbReference>
<dbReference type="PANTHER" id="PTHR30204:SF97">
    <property type="entry name" value="MERR FAMILY REGULATORY PROTEIN"/>
    <property type="match status" value="1"/>
</dbReference>
<dbReference type="Pfam" id="PF13411">
    <property type="entry name" value="MerR_1"/>
    <property type="match status" value="1"/>
</dbReference>
<evidence type="ECO:0000313" key="5">
    <source>
        <dbReference type="Proteomes" id="UP000290365"/>
    </source>
</evidence>
<protein>
    <submittedName>
        <fullName evidence="4">MerR family transcriptional regulator</fullName>
    </submittedName>
</protein>
<keyword evidence="2" id="KW-0175">Coiled coil</keyword>
<dbReference type="SMART" id="SM00871">
    <property type="entry name" value="AraC_E_bind"/>
    <property type="match status" value="1"/>
</dbReference>
<dbReference type="InterPro" id="IPR047057">
    <property type="entry name" value="MerR_fam"/>
</dbReference>
<dbReference type="PROSITE" id="PS50937">
    <property type="entry name" value="HTH_MERR_2"/>
    <property type="match status" value="1"/>
</dbReference>
<dbReference type="CDD" id="cd01107">
    <property type="entry name" value="HTH_BmrR"/>
    <property type="match status" value="1"/>
</dbReference>
<name>A0A4P6JQQ3_KTERU</name>
<dbReference type="AlphaFoldDB" id="A0A4P6JQQ3"/>
<dbReference type="PANTHER" id="PTHR30204">
    <property type="entry name" value="REDOX-CYCLING DRUG-SENSING TRANSCRIPTIONAL ACTIVATOR SOXR"/>
    <property type="match status" value="1"/>
</dbReference>
<evidence type="ECO:0000313" key="4">
    <source>
        <dbReference type="EMBL" id="QBD77593.1"/>
    </source>
</evidence>
<dbReference type="Gene3D" id="1.10.1660.10">
    <property type="match status" value="1"/>
</dbReference>
<feature type="domain" description="HTH merR-type" evidence="3">
    <location>
        <begin position="11"/>
        <end position="81"/>
    </location>
</feature>
<dbReference type="PROSITE" id="PS00552">
    <property type="entry name" value="HTH_MERR_1"/>
    <property type="match status" value="1"/>
</dbReference>
<dbReference type="InterPro" id="IPR011256">
    <property type="entry name" value="Reg_factor_effector_dom_sf"/>
</dbReference>
<keyword evidence="1" id="KW-0238">DNA-binding</keyword>
<dbReference type="GO" id="GO:0003677">
    <property type="term" value="F:DNA binding"/>
    <property type="evidence" value="ECO:0007669"/>
    <property type="project" value="UniProtKB-KW"/>
</dbReference>
<accession>A0A4P6JQQ3</accession>
<dbReference type="Gene3D" id="3.20.80.10">
    <property type="entry name" value="Regulatory factor, effector binding domain"/>
    <property type="match status" value="1"/>
</dbReference>
<organism evidence="4 5">
    <name type="scientific">Ktedonosporobacter rubrisoli</name>
    <dbReference type="NCBI Taxonomy" id="2509675"/>
    <lineage>
        <taxon>Bacteria</taxon>
        <taxon>Bacillati</taxon>
        <taxon>Chloroflexota</taxon>
        <taxon>Ktedonobacteria</taxon>
        <taxon>Ktedonobacterales</taxon>
        <taxon>Ktedonosporobacteraceae</taxon>
        <taxon>Ktedonosporobacter</taxon>
    </lineage>
</organism>
<dbReference type="KEGG" id="kbs:EPA93_16980"/>
<dbReference type="OrthoDB" id="9773308at2"/>
<dbReference type="EMBL" id="CP035758">
    <property type="protein sequence ID" value="QBD77593.1"/>
    <property type="molecule type" value="Genomic_DNA"/>
</dbReference>
<dbReference type="InterPro" id="IPR010499">
    <property type="entry name" value="AraC_E-bd"/>
</dbReference>
<evidence type="ECO:0000256" key="2">
    <source>
        <dbReference type="SAM" id="Coils"/>
    </source>
</evidence>
<evidence type="ECO:0000256" key="1">
    <source>
        <dbReference type="ARBA" id="ARBA00023125"/>
    </source>
</evidence>
<sequence>MVIAAKEVANMFTVGEFSRIAQVSKRLLRYYDEIGLLKPIRVDRFTGYRYYSAEQMTLLNRILALKDLGLSLEQIQQILKDNVSTDELQGMLLLKKAEIELQLKEEQQRIRRIESRLQAIRDREANRPINVVLKQVPAQPVLSVRTLVASFEAGLGIFDQIMLALPKKGNYGLRFCMCHSDNIVEHDMDLEMGHLIEAKSHAPVPLYEDLQLRFRELPAAPTMATYVVKGPLENIHSGYTEIGIWAELNGYRFAGVPREIALQNPQEADGSDLITEIQFPVEYER</sequence>
<dbReference type="InterPro" id="IPR000551">
    <property type="entry name" value="MerR-type_HTH_dom"/>
</dbReference>
<dbReference type="SUPFAM" id="SSF46955">
    <property type="entry name" value="Putative DNA-binding domain"/>
    <property type="match status" value="1"/>
</dbReference>
<dbReference type="Proteomes" id="UP000290365">
    <property type="component" value="Chromosome"/>
</dbReference>
<dbReference type="SUPFAM" id="SSF55136">
    <property type="entry name" value="Probable bacterial effector-binding domain"/>
    <property type="match status" value="1"/>
</dbReference>
<dbReference type="InterPro" id="IPR009061">
    <property type="entry name" value="DNA-bd_dom_put_sf"/>
</dbReference>
<gene>
    <name evidence="4" type="ORF">EPA93_16980</name>
</gene>
<keyword evidence="5" id="KW-1185">Reference proteome</keyword>
<evidence type="ECO:0000259" key="3">
    <source>
        <dbReference type="PROSITE" id="PS50937"/>
    </source>
</evidence>
<dbReference type="SMART" id="SM00422">
    <property type="entry name" value="HTH_MERR"/>
    <property type="match status" value="1"/>
</dbReference>
<feature type="coiled-coil region" evidence="2">
    <location>
        <begin position="96"/>
        <end position="123"/>
    </location>
</feature>
<proteinExistence type="predicted"/>
<reference evidence="4 5" key="1">
    <citation type="submission" date="2019-01" db="EMBL/GenBank/DDBJ databases">
        <title>Ktedonosporobacter rubrisoli SCAWS-G2.</title>
        <authorList>
            <person name="Huang Y."/>
            <person name="Yan B."/>
        </authorList>
    </citation>
    <scope>NUCLEOTIDE SEQUENCE [LARGE SCALE GENOMIC DNA]</scope>
    <source>
        <strain evidence="4 5">SCAWS-G2</strain>
    </source>
</reference>